<evidence type="ECO:0000259" key="1">
    <source>
        <dbReference type="PROSITE" id="PS51704"/>
    </source>
</evidence>
<organism evidence="2 3">
    <name type="scientific">Cognatiyoonia sediminum</name>
    <dbReference type="NCBI Taxonomy" id="1508389"/>
    <lineage>
        <taxon>Bacteria</taxon>
        <taxon>Pseudomonadati</taxon>
        <taxon>Pseudomonadota</taxon>
        <taxon>Alphaproteobacteria</taxon>
        <taxon>Rhodobacterales</taxon>
        <taxon>Paracoccaceae</taxon>
        <taxon>Cognatiyoonia</taxon>
    </lineage>
</organism>
<dbReference type="OrthoDB" id="384721at2"/>
<proteinExistence type="predicted"/>
<dbReference type="GO" id="GO:0006629">
    <property type="term" value="P:lipid metabolic process"/>
    <property type="evidence" value="ECO:0007669"/>
    <property type="project" value="InterPro"/>
</dbReference>
<keyword evidence="3" id="KW-1185">Reference proteome</keyword>
<dbReference type="EMBL" id="FQXB01000002">
    <property type="protein sequence ID" value="SHH06628.1"/>
    <property type="molecule type" value="Genomic_DNA"/>
</dbReference>
<dbReference type="Pfam" id="PF03009">
    <property type="entry name" value="GDPD"/>
    <property type="match status" value="1"/>
</dbReference>
<dbReference type="PANTHER" id="PTHR46211">
    <property type="entry name" value="GLYCEROPHOSPHORYL DIESTER PHOSPHODIESTERASE"/>
    <property type="match status" value="1"/>
</dbReference>
<dbReference type="AlphaFoldDB" id="A0A1M5PXU6"/>
<protein>
    <submittedName>
        <fullName evidence="2">Glycerophosphoryl diester phosphodiesterase</fullName>
    </submittedName>
</protein>
<feature type="domain" description="GP-PDE" evidence="1">
    <location>
        <begin position="9"/>
        <end position="250"/>
    </location>
</feature>
<reference evidence="2 3" key="1">
    <citation type="submission" date="2016-11" db="EMBL/GenBank/DDBJ databases">
        <authorList>
            <person name="Jaros S."/>
            <person name="Januszkiewicz K."/>
            <person name="Wedrychowicz H."/>
        </authorList>
    </citation>
    <scope>NUCLEOTIDE SEQUENCE [LARGE SCALE GENOMIC DNA]</scope>
    <source>
        <strain evidence="2 3">DSM 28715</strain>
    </source>
</reference>
<dbReference type="PANTHER" id="PTHR46211:SF1">
    <property type="entry name" value="GLYCEROPHOSPHODIESTER PHOSPHODIESTERASE, CYTOPLASMIC"/>
    <property type="match status" value="1"/>
</dbReference>
<dbReference type="Gene3D" id="3.20.20.190">
    <property type="entry name" value="Phosphatidylinositol (PI) phosphodiesterase"/>
    <property type="match status" value="1"/>
</dbReference>
<dbReference type="InterPro" id="IPR030395">
    <property type="entry name" value="GP_PDE_dom"/>
</dbReference>
<dbReference type="PROSITE" id="PS51704">
    <property type="entry name" value="GP_PDE"/>
    <property type="match status" value="1"/>
</dbReference>
<name>A0A1M5PXU6_9RHOB</name>
<dbReference type="GO" id="GO:0008081">
    <property type="term" value="F:phosphoric diester hydrolase activity"/>
    <property type="evidence" value="ECO:0007669"/>
    <property type="project" value="InterPro"/>
</dbReference>
<sequence length="250" mass="27609">MKLPQSFLDRPIAHRGLHDTTAGRAENSLKAFEAAIEAGYGIELDLQPSKDGVAMVFHDYFMNRLTAKRGPIALRSAESLGRTELLHDGDTIPTFEEVLDLVAGRVPLLIEFKDQDGGMGKRVGSLEKAAAEVLADYDGDVALMSFNPHSVAKCQELMPDTPRGLVTAVFDSKGWPLILPKRRKELRAIPDYERVGACFISHEAEDLDNPRIQELRADGATILCWTIKSAEQEAEARHVVHNVTFEGYLA</sequence>
<accession>A0A1M5PXU6</accession>
<dbReference type="InterPro" id="IPR017946">
    <property type="entry name" value="PLC-like_Pdiesterase_TIM-brl"/>
</dbReference>
<dbReference type="SUPFAM" id="SSF51695">
    <property type="entry name" value="PLC-like phosphodiesterases"/>
    <property type="match status" value="1"/>
</dbReference>
<evidence type="ECO:0000313" key="3">
    <source>
        <dbReference type="Proteomes" id="UP000184074"/>
    </source>
</evidence>
<dbReference type="STRING" id="1508389.SAMN05444003_1917"/>
<gene>
    <name evidence="2" type="ORF">SAMN05444003_1917</name>
</gene>
<evidence type="ECO:0000313" key="2">
    <source>
        <dbReference type="EMBL" id="SHH06628.1"/>
    </source>
</evidence>
<dbReference type="Proteomes" id="UP000184074">
    <property type="component" value="Unassembled WGS sequence"/>
</dbReference>
<dbReference type="RefSeq" id="WP_072900698.1">
    <property type="nucleotide sequence ID" value="NZ_FQXB01000002.1"/>
</dbReference>